<dbReference type="InterPro" id="IPR005161">
    <property type="entry name" value="Ku_N"/>
</dbReference>
<dbReference type="InterPro" id="IPR002035">
    <property type="entry name" value="VWF_A"/>
</dbReference>
<dbReference type="Gene3D" id="1.10.1600.10">
    <property type="match status" value="1"/>
</dbReference>
<dbReference type="Pfam" id="PF08785">
    <property type="entry name" value="Ku_PK_bind"/>
    <property type="match status" value="1"/>
</dbReference>
<keyword evidence="13" id="KW-0539">Nucleus</keyword>
<dbReference type="Gene3D" id="3.40.50.410">
    <property type="entry name" value="von Willebrand factor, type A domain"/>
    <property type="match status" value="1"/>
</dbReference>
<dbReference type="InterPro" id="IPR014893">
    <property type="entry name" value="Ku_PK_bind"/>
</dbReference>
<dbReference type="Pfam" id="PF02735">
    <property type="entry name" value="Ku"/>
    <property type="match status" value="1"/>
</dbReference>
<keyword evidence="16" id="KW-1185">Reference proteome</keyword>
<dbReference type="InterPro" id="IPR024193">
    <property type="entry name" value="Ku80"/>
</dbReference>
<evidence type="ECO:0000256" key="10">
    <source>
        <dbReference type="ARBA" id="ARBA00023125"/>
    </source>
</evidence>
<dbReference type="SUPFAM" id="SSF101420">
    <property type="entry name" value="C-terminal domain of Ku80"/>
    <property type="match status" value="1"/>
</dbReference>
<evidence type="ECO:0000256" key="13">
    <source>
        <dbReference type="ARBA" id="ARBA00023242"/>
    </source>
</evidence>
<evidence type="ECO:0000313" key="15">
    <source>
        <dbReference type="EMBL" id="CAH0400770.1"/>
    </source>
</evidence>
<dbReference type="PANTHER" id="PTHR12604:SF4">
    <property type="entry name" value="X-RAY REPAIR CROSS-COMPLEMENTING PROTEIN 5"/>
    <property type="match status" value="1"/>
</dbReference>
<dbReference type="Gene3D" id="2.40.290.10">
    <property type="match status" value="1"/>
</dbReference>
<dbReference type="PANTHER" id="PTHR12604">
    <property type="entry name" value="KU AUTOANTIGEN DNA HELICASE"/>
    <property type="match status" value="1"/>
</dbReference>
<comment type="subcellular location">
    <subcellularLocation>
        <location evidence="2">Chromosome</location>
    </subcellularLocation>
    <subcellularLocation>
        <location evidence="1">Nucleus</location>
    </subcellularLocation>
</comment>
<comment type="similarity">
    <text evidence="3">Belongs to the ku80 family.</text>
</comment>
<evidence type="ECO:0000256" key="9">
    <source>
        <dbReference type="ARBA" id="ARBA00022840"/>
    </source>
</evidence>
<proteinExistence type="inferred from homology"/>
<dbReference type="PROSITE" id="PS50234">
    <property type="entry name" value="VWFA"/>
    <property type="match status" value="1"/>
</dbReference>
<dbReference type="Pfam" id="PF03731">
    <property type="entry name" value="Ku_N"/>
    <property type="match status" value="1"/>
</dbReference>
<evidence type="ECO:0000259" key="14">
    <source>
        <dbReference type="PROSITE" id="PS50234"/>
    </source>
</evidence>
<dbReference type="InterPro" id="IPR006164">
    <property type="entry name" value="DNA_bd_Ku70/Ku80"/>
</dbReference>
<dbReference type="CDD" id="cd00873">
    <property type="entry name" value="KU80"/>
    <property type="match status" value="1"/>
</dbReference>
<dbReference type="Proteomes" id="UP001153292">
    <property type="component" value="Chromosome 18"/>
</dbReference>
<protein>
    <recommendedName>
        <fullName evidence="14">VWFA domain-containing protein</fullName>
    </recommendedName>
</protein>
<keyword evidence="11" id="KW-0233">DNA recombination</keyword>
<evidence type="ECO:0000256" key="1">
    <source>
        <dbReference type="ARBA" id="ARBA00004123"/>
    </source>
</evidence>
<evidence type="ECO:0000256" key="12">
    <source>
        <dbReference type="ARBA" id="ARBA00023204"/>
    </source>
</evidence>
<evidence type="ECO:0000256" key="3">
    <source>
        <dbReference type="ARBA" id="ARBA00007726"/>
    </source>
</evidence>
<dbReference type="InterPro" id="IPR036494">
    <property type="entry name" value="Ku_C_sf"/>
</dbReference>
<keyword evidence="12" id="KW-0234">DNA repair</keyword>
<dbReference type="InterPro" id="IPR016194">
    <property type="entry name" value="SPOC-like_C_dom_sf"/>
</dbReference>
<evidence type="ECO:0000313" key="16">
    <source>
        <dbReference type="Proteomes" id="UP001153292"/>
    </source>
</evidence>
<sequence>MAPRVCDGAIIILDIGKNVSQKEEKDEKSFFIEAREFVSRLIERKILSQGKNLVGLLLLGSKKTHNRMAEECDDAFRHLDMILELQEPTWEMIRNLPETPSKSRGDWIEALIVAADHFKNGISGIKFTSKKIILVTNFMSATCLDGSDIEQVMNGFKEDDFELDVIGPDLSDNSLKGEDIEMAKKFIETTNGATASFKDAMRYLLFHKKKVVNSMPWNVDLSIGPNIKIPVSSYIRLKDEPAVNKWMKAVKDPVTLTSSTTEAIIKNKIHMNTENQTVVNHDAVISGYHYGQQIIPFTECDKSLLYNSGEKCLSLYGFTHSSNISWQNLRGDGLSYVFGRKGDKKAQHTIRCLVECLHEMNLVGLVRRVYNKGCAPKMYALMPVIDNDNYICLSMAEVCYSDEIKYMTFPSTNLKRFECSDEEVNAFKDLIGAMDLTKAYDDTFDDTEAFPIAETVSPAVQYVLDCIAFRAMNPGKPLPKPRDDIMMLFKVPPLVEKRSREPLEKLKNMFSLVKIQKKRKQEVKHTVTEDKTAQNDEKPNGHVLEDKIPLIKLPVANPTLVTKIGTNTPVDDFKTLVDNGKTLTDLSIGMTDAIENLVYCNLDGTYSKALTTMKFFRAECVKADPTPYNDWIIKFKKTLNERKIEDVIALICSNQLDLILKEENNLSTYDNLNSCESQLYENDTVPDGTELTIDQEINDLFDEM</sequence>
<evidence type="ECO:0000256" key="4">
    <source>
        <dbReference type="ARBA" id="ARBA00022454"/>
    </source>
</evidence>
<dbReference type="EMBL" id="OU963911">
    <property type="protein sequence ID" value="CAH0400770.1"/>
    <property type="molecule type" value="Genomic_DNA"/>
</dbReference>
<dbReference type="InterPro" id="IPR036465">
    <property type="entry name" value="vWFA_dom_sf"/>
</dbReference>
<keyword evidence="5" id="KW-0547">Nucleotide-binding</keyword>
<keyword evidence="4" id="KW-0158">Chromosome</keyword>
<keyword evidence="9" id="KW-0067">ATP-binding</keyword>
<keyword evidence="7" id="KW-0378">Hydrolase</keyword>
<evidence type="ECO:0000256" key="8">
    <source>
        <dbReference type="ARBA" id="ARBA00022806"/>
    </source>
</evidence>
<evidence type="ECO:0000256" key="7">
    <source>
        <dbReference type="ARBA" id="ARBA00022801"/>
    </source>
</evidence>
<organism evidence="15 16">
    <name type="scientific">Chilo suppressalis</name>
    <name type="common">Asiatic rice borer moth</name>
    <dbReference type="NCBI Taxonomy" id="168631"/>
    <lineage>
        <taxon>Eukaryota</taxon>
        <taxon>Metazoa</taxon>
        <taxon>Ecdysozoa</taxon>
        <taxon>Arthropoda</taxon>
        <taxon>Hexapoda</taxon>
        <taxon>Insecta</taxon>
        <taxon>Pterygota</taxon>
        <taxon>Neoptera</taxon>
        <taxon>Endopterygota</taxon>
        <taxon>Lepidoptera</taxon>
        <taxon>Glossata</taxon>
        <taxon>Ditrysia</taxon>
        <taxon>Pyraloidea</taxon>
        <taxon>Crambidae</taxon>
        <taxon>Crambinae</taxon>
        <taxon>Chilo</taxon>
    </lineage>
</organism>
<evidence type="ECO:0000256" key="5">
    <source>
        <dbReference type="ARBA" id="ARBA00022741"/>
    </source>
</evidence>
<dbReference type="SUPFAM" id="SSF53300">
    <property type="entry name" value="vWA-like"/>
    <property type="match status" value="1"/>
</dbReference>
<name>A0ABN8AX08_CHISP</name>
<keyword evidence="6" id="KW-0227">DNA damage</keyword>
<evidence type="ECO:0000256" key="11">
    <source>
        <dbReference type="ARBA" id="ARBA00023172"/>
    </source>
</evidence>
<keyword evidence="10" id="KW-0238">DNA-binding</keyword>
<evidence type="ECO:0000256" key="2">
    <source>
        <dbReference type="ARBA" id="ARBA00004286"/>
    </source>
</evidence>
<dbReference type="Gene3D" id="1.25.40.240">
    <property type="entry name" value="Ku, C-terminal domain"/>
    <property type="match status" value="1"/>
</dbReference>
<dbReference type="SMART" id="SM00559">
    <property type="entry name" value="Ku78"/>
    <property type="match status" value="1"/>
</dbReference>
<dbReference type="SUPFAM" id="SSF100939">
    <property type="entry name" value="SPOC domain-like"/>
    <property type="match status" value="1"/>
</dbReference>
<gene>
    <name evidence="15" type="ORF">CHILSU_LOCUS3972</name>
</gene>
<evidence type="ECO:0000256" key="6">
    <source>
        <dbReference type="ARBA" id="ARBA00022763"/>
    </source>
</evidence>
<keyword evidence="8" id="KW-0347">Helicase</keyword>
<reference evidence="15" key="1">
    <citation type="submission" date="2021-12" db="EMBL/GenBank/DDBJ databases">
        <authorList>
            <person name="King R."/>
        </authorList>
    </citation>
    <scope>NUCLEOTIDE SEQUENCE</scope>
</reference>
<accession>A0ABN8AX08</accession>
<feature type="domain" description="VWFA" evidence="14">
    <location>
        <begin position="8"/>
        <end position="167"/>
    </location>
</feature>